<accession>A0ABN7XF41</accession>
<comment type="caution">
    <text evidence="2">The sequence shown here is derived from an EMBL/GenBank/DDBJ whole genome shotgun (WGS) entry which is preliminary data.</text>
</comment>
<feature type="region of interest" description="Disordered" evidence="1">
    <location>
        <begin position="24"/>
        <end position="45"/>
    </location>
</feature>
<gene>
    <name evidence="2" type="ORF">GMARGA_LOCUS41450</name>
</gene>
<organism evidence="2 3">
    <name type="scientific">Gigaspora margarita</name>
    <dbReference type="NCBI Taxonomy" id="4874"/>
    <lineage>
        <taxon>Eukaryota</taxon>
        <taxon>Fungi</taxon>
        <taxon>Fungi incertae sedis</taxon>
        <taxon>Mucoromycota</taxon>
        <taxon>Glomeromycotina</taxon>
        <taxon>Glomeromycetes</taxon>
        <taxon>Diversisporales</taxon>
        <taxon>Gigasporaceae</taxon>
        <taxon>Gigaspora</taxon>
    </lineage>
</organism>
<feature type="non-terminal residue" evidence="2">
    <location>
        <position position="1"/>
    </location>
</feature>
<protein>
    <submittedName>
        <fullName evidence="2">45760_t:CDS:1</fullName>
    </submittedName>
</protein>
<sequence length="136" mass="15611">EETVKNKKKVKTIHNQVAIENYQSVQNASKMMDTQKNDQNSRNSLSLPESEMMLALQLETNIQPNEEVPSQMTTTMPNEIRKVKEVEVNNKQHMIGDIEIDGFDNTQLGIEEETVADSRKRQMLYSRAIKKSLSQT</sequence>
<evidence type="ECO:0000256" key="1">
    <source>
        <dbReference type="SAM" id="MobiDB-lite"/>
    </source>
</evidence>
<evidence type="ECO:0000313" key="3">
    <source>
        <dbReference type="Proteomes" id="UP000789901"/>
    </source>
</evidence>
<name>A0ABN7XF41_GIGMA</name>
<keyword evidence="3" id="KW-1185">Reference proteome</keyword>
<proteinExistence type="predicted"/>
<dbReference type="Proteomes" id="UP000789901">
    <property type="component" value="Unassembled WGS sequence"/>
</dbReference>
<evidence type="ECO:0000313" key="2">
    <source>
        <dbReference type="EMBL" id="CAG8852629.1"/>
    </source>
</evidence>
<reference evidence="2 3" key="1">
    <citation type="submission" date="2021-06" db="EMBL/GenBank/DDBJ databases">
        <authorList>
            <person name="Kallberg Y."/>
            <person name="Tangrot J."/>
            <person name="Rosling A."/>
        </authorList>
    </citation>
    <scope>NUCLEOTIDE SEQUENCE [LARGE SCALE GENOMIC DNA]</scope>
    <source>
        <strain evidence="2 3">120-4 pot B 10/14</strain>
    </source>
</reference>
<dbReference type="EMBL" id="CAJVQB010114507">
    <property type="protein sequence ID" value="CAG8852629.1"/>
    <property type="molecule type" value="Genomic_DNA"/>
</dbReference>